<dbReference type="AlphaFoldDB" id="B7KDA1"/>
<evidence type="ECO:0000256" key="1">
    <source>
        <dbReference type="SAM" id="SignalP"/>
    </source>
</evidence>
<dbReference type="Proteomes" id="UP000002384">
    <property type="component" value="Chromosome"/>
</dbReference>
<evidence type="ECO:0000313" key="2">
    <source>
        <dbReference type="EMBL" id="ACK68921.1"/>
    </source>
</evidence>
<reference evidence="3" key="1">
    <citation type="journal article" date="2011" name="MBio">
        <title>Novel metabolic attributes of the genus Cyanothece, comprising a group of unicellular nitrogen-fixing Cyanobacteria.</title>
        <authorList>
            <person name="Bandyopadhyay A."/>
            <person name="Elvitigala T."/>
            <person name="Welsh E."/>
            <person name="Stockel J."/>
            <person name="Liberton M."/>
            <person name="Min H."/>
            <person name="Sherman L.A."/>
            <person name="Pakrasi H.B."/>
        </authorList>
    </citation>
    <scope>NUCLEOTIDE SEQUENCE [LARGE SCALE GENOMIC DNA]</scope>
    <source>
        <strain evidence="3">PCC 7424</strain>
    </source>
</reference>
<feature type="chain" id="PRO_5002858528" description="DUF5666 domain-containing protein" evidence="1">
    <location>
        <begin position="26"/>
        <end position="99"/>
    </location>
</feature>
<dbReference type="OrthoDB" id="467760at2"/>
<gene>
    <name evidence="2" type="ordered locus">PCC7424_0455</name>
</gene>
<dbReference type="KEGG" id="cyc:PCC7424_0455"/>
<keyword evidence="3" id="KW-1185">Reference proteome</keyword>
<sequence>MKLLLTGSALLSVVAVGVVPFCVQAQGNSFSGNIERVWEDGFRLNTGDRSIVVDSWDVCGDNTVKHLSAGEKVTVNGEFEGGEFDAFSIIKASGESVCS</sequence>
<feature type="signal peptide" evidence="1">
    <location>
        <begin position="1"/>
        <end position="25"/>
    </location>
</feature>
<keyword evidence="1" id="KW-0732">Signal</keyword>
<dbReference type="RefSeq" id="WP_012597868.1">
    <property type="nucleotide sequence ID" value="NC_011729.1"/>
</dbReference>
<organism evidence="2 3">
    <name type="scientific">Gloeothece citriformis (strain PCC 7424)</name>
    <name type="common">Cyanothece sp. (strain PCC 7424)</name>
    <dbReference type="NCBI Taxonomy" id="65393"/>
    <lineage>
        <taxon>Bacteria</taxon>
        <taxon>Bacillati</taxon>
        <taxon>Cyanobacteriota</taxon>
        <taxon>Cyanophyceae</taxon>
        <taxon>Oscillatoriophycideae</taxon>
        <taxon>Chroococcales</taxon>
        <taxon>Aphanothecaceae</taxon>
        <taxon>Gloeothece</taxon>
        <taxon>Gloeothece citriformis</taxon>
    </lineage>
</organism>
<protein>
    <recommendedName>
        <fullName evidence="4">DUF5666 domain-containing protein</fullName>
    </recommendedName>
</protein>
<evidence type="ECO:0000313" key="3">
    <source>
        <dbReference type="Proteomes" id="UP000002384"/>
    </source>
</evidence>
<proteinExistence type="predicted"/>
<evidence type="ECO:0008006" key="4">
    <source>
        <dbReference type="Google" id="ProtNLM"/>
    </source>
</evidence>
<dbReference type="eggNOG" id="ENOG503342R">
    <property type="taxonomic scope" value="Bacteria"/>
</dbReference>
<dbReference type="EMBL" id="CP001291">
    <property type="protein sequence ID" value="ACK68921.1"/>
    <property type="molecule type" value="Genomic_DNA"/>
</dbReference>
<dbReference type="HOGENOM" id="CLU_2317453_0_0_3"/>
<name>B7KDA1_GLOC7</name>
<accession>B7KDA1</accession>